<dbReference type="NCBIfam" id="TIGR02467">
    <property type="entry name" value="CbiE"/>
    <property type="match status" value="1"/>
</dbReference>
<keyword evidence="2" id="KW-0169">Cobalamin biosynthesis</keyword>
<comment type="caution">
    <text evidence="7">The sequence shown here is derived from an EMBL/GenBank/DDBJ whole genome shotgun (WGS) entry which is preliminary data.</text>
</comment>
<dbReference type="RefSeq" id="WP_209660750.1">
    <property type="nucleotide sequence ID" value="NZ_JAGGLI010000014.1"/>
</dbReference>
<dbReference type="Proteomes" id="UP001314903">
    <property type="component" value="Unassembled WGS sequence"/>
</dbReference>
<dbReference type="EMBL" id="JAGGLI010000014">
    <property type="protein sequence ID" value="MBP2027687.1"/>
    <property type="molecule type" value="Genomic_DNA"/>
</dbReference>
<comment type="pathway">
    <text evidence="1">Cofactor biosynthesis; adenosylcobalamin biosynthesis.</text>
</comment>
<dbReference type="PANTHER" id="PTHR43182">
    <property type="entry name" value="COBALT-PRECORRIN-6B C(15)-METHYLTRANSFERASE (DECARBOXYLATING)"/>
    <property type="match status" value="1"/>
</dbReference>
<accession>A0ABS4KIS0</accession>
<dbReference type="Gene3D" id="3.40.1010.10">
    <property type="entry name" value="Cobalt-precorrin-4 Transmethylase, Domain 1"/>
    <property type="match status" value="1"/>
</dbReference>
<dbReference type="PANTHER" id="PTHR43182:SF1">
    <property type="entry name" value="COBALT-PRECORRIN-7 C(5)-METHYLTRANSFERASE"/>
    <property type="match status" value="1"/>
</dbReference>
<keyword evidence="8" id="KW-1185">Reference proteome</keyword>
<evidence type="ECO:0000256" key="3">
    <source>
        <dbReference type="ARBA" id="ARBA00022603"/>
    </source>
</evidence>
<dbReference type="Pfam" id="PF00590">
    <property type="entry name" value="TP_methylase"/>
    <property type="match status" value="1"/>
</dbReference>
<organism evidence="7 8">
    <name type="scientific">Acetoanaerobium pronyense</name>
    <dbReference type="NCBI Taxonomy" id="1482736"/>
    <lineage>
        <taxon>Bacteria</taxon>
        <taxon>Bacillati</taxon>
        <taxon>Bacillota</taxon>
        <taxon>Clostridia</taxon>
        <taxon>Peptostreptococcales</taxon>
        <taxon>Filifactoraceae</taxon>
        <taxon>Acetoanaerobium</taxon>
    </lineage>
</organism>
<evidence type="ECO:0000256" key="1">
    <source>
        <dbReference type="ARBA" id="ARBA00004953"/>
    </source>
</evidence>
<keyword evidence="4 7" id="KW-0808">Transferase</keyword>
<dbReference type="GO" id="GO:0008168">
    <property type="term" value="F:methyltransferase activity"/>
    <property type="evidence" value="ECO:0007669"/>
    <property type="project" value="UniProtKB-KW"/>
</dbReference>
<dbReference type="InterPro" id="IPR035996">
    <property type="entry name" value="4pyrrol_Methylase_sf"/>
</dbReference>
<evidence type="ECO:0000256" key="2">
    <source>
        <dbReference type="ARBA" id="ARBA00022573"/>
    </source>
</evidence>
<evidence type="ECO:0000313" key="8">
    <source>
        <dbReference type="Proteomes" id="UP001314903"/>
    </source>
</evidence>
<dbReference type="Gene3D" id="3.30.950.10">
    <property type="entry name" value="Methyltransferase, Cobalt-precorrin-4 Transmethylase, Domain 2"/>
    <property type="match status" value="1"/>
</dbReference>
<evidence type="ECO:0000313" key="7">
    <source>
        <dbReference type="EMBL" id="MBP2027687.1"/>
    </source>
</evidence>
<name>A0ABS4KIS0_9FIRM</name>
<dbReference type="CDD" id="cd11644">
    <property type="entry name" value="Precorrin-6Y-MT"/>
    <property type="match status" value="1"/>
</dbReference>
<keyword evidence="3 7" id="KW-0489">Methyltransferase</keyword>
<sequence>MITVVGIGPGNSRFLTLEGQLKIEKADIVYGHKRQIEAISHIENSGTLIEYEKIDRLEAMLLDETFKNKDISIVVLASGEPSLYGIGKYVDKIFRDNLDIKVELVPGISSVQYLFAKAKIPMNDVYITSSHGKDIDIDILQGMEKIAFMTDAGRGPVYIAEVYQYIGMDPYIVIGENLSYEDEKITICKTSELDKTRQYSMCVVLIIKGELYE</sequence>
<dbReference type="EC" id="2.1.1.289" evidence="7"/>
<evidence type="ECO:0000259" key="6">
    <source>
        <dbReference type="Pfam" id="PF00590"/>
    </source>
</evidence>
<protein>
    <submittedName>
        <fullName evidence="7">Cobalt-precorrin-7 (C5)-methyltransferase</fullName>
        <ecNumber evidence="7">2.1.1.289</ecNumber>
    </submittedName>
</protein>
<dbReference type="InterPro" id="IPR000878">
    <property type="entry name" value="4pyrrol_Mease"/>
</dbReference>
<evidence type="ECO:0000256" key="5">
    <source>
        <dbReference type="ARBA" id="ARBA00022691"/>
    </source>
</evidence>
<dbReference type="GO" id="GO:0032259">
    <property type="term" value="P:methylation"/>
    <property type="evidence" value="ECO:0007669"/>
    <property type="project" value="UniProtKB-KW"/>
</dbReference>
<dbReference type="InterPro" id="IPR050714">
    <property type="entry name" value="Cobalamin_biosynth_MTase"/>
</dbReference>
<proteinExistence type="predicted"/>
<keyword evidence="5" id="KW-0949">S-adenosyl-L-methionine</keyword>
<dbReference type="InterPro" id="IPR012818">
    <property type="entry name" value="CbiE"/>
</dbReference>
<feature type="domain" description="Tetrapyrrole methylase" evidence="6">
    <location>
        <begin position="1"/>
        <end position="193"/>
    </location>
</feature>
<dbReference type="SUPFAM" id="SSF53790">
    <property type="entry name" value="Tetrapyrrole methylase"/>
    <property type="match status" value="1"/>
</dbReference>
<evidence type="ECO:0000256" key="4">
    <source>
        <dbReference type="ARBA" id="ARBA00022679"/>
    </source>
</evidence>
<gene>
    <name evidence="7" type="ORF">J2Z35_001484</name>
</gene>
<dbReference type="InterPro" id="IPR014777">
    <property type="entry name" value="4pyrrole_Mease_sub1"/>
</dbReference>
<dbReference type="InterPro" id="IPR014776">
    <property type="entry name" value="4pyrrole_Mease_sub2"/>
</dbReference>
<reference evidence="7 8" key="1">
    <citation type="submission" date="2021-03" db="EMBL/GenBank/DDBJ databases">
        <title>Genomic Encyclopedia of Type Strains, Phase IV (KMG-IV): sequencing the most valuable type-strain genomes for metagenomic binning, comparative biology and taxonomic classification.</title>
        <authorList>
            <person name="Goeker M."/>
        </authorList>
    </citation>
    <scope>NUCLEOTIDE SEQUENCE [LARGE SCALE GENOMIC DNA]</scope>
    <source>
        <strain evidence="7 8">DSM 27512</strain>
    </source>
</reference>